<dbReference type="AlphaFoldDB" id="A0A1N6HTP1"/>
<organism evidence="1 2">
    <name type="scientific">Carnobacterium alterfunditum</name>
    <dbReference type="NCBI Taxonomy" id="28230"/>
    <lineage>
        <taxon>Bacteria</taxon>
        <taxon>Bacillati</taxon>
        <taxon>Bacillota</taxon>
        <taxon>Bacilli</taxon>
        <taxon>Lactobacillales</taxon>
        <taxon>Carnobacteriaceae</taxon>
        <taxon>Carnobacterium</taxon>
    </lineage>
</organism>
<sequence>MKMYKYIHYLLGFSVIAQLLGKSVSNRKKCLAKKSSLQQPISSFVGTWSSQEHKTRWLLKITQDGDLHINNHLIKGSLTSISDQQLVFTDHYGYKLIAKRHENNTLSFYDEADEKNYLFVLSE</sequence>
<keyword evidence="2" id="KW-1185">Reference proteome</keyword>
<dbReference type="STRING" id="28230.SAMN05878443_2071"/>
<proteinExistence type="predicted"/>
<gene>
    <name evidence="1" type="ORF">SAMN05878443_2071</name>
</gene>
<dbReference type="Pfam" id="PF16110">
    <property type="entry name" value="DUF4828"/>
    <property type="match status" value="1"/>
</dbReference>
<dbReference type="EMBL" id="FSRN01000001">
    <property type="protein sequence ID" value="SIO23131.1"/>
    <property type="molecule type" value="Genomic_DNA"/>
</dbReference>
<evidence type="ECO:0008006" key="3">
    <source>
        <dbReference type="Google" id="ProtNLM"/>
    </source>
</evidence>
<dbReference type="OrthoDB" id="2246468at2"/>
<reference evidence="2" key="1">
    <citation type="submission" date="2016-11" db="EMBL/GenBank/DDBJ databases">
        <authorList>
            <person name="Varghese N."/>
            <person name="Submissions S."/>
        </authorList>
    </citation>
    <scope>NUCLEOTIDE SEQUENCE [LARGE SCALE GENOMIC DNA]</scope>
    <source>
        <strain evidence="2">313</strain>
    </source>
</reference>
<dbReference type="Proteomes" id="UP000184758">
    <property type="component" value="Unassembled WGS sequence"/>
</dbReference>
<name>A0A1N6HTP1_9LACT</name>
<dbReference type="InterPro" id="IPR032254">
    <property type="entry name" value="DUF4828"/>
</dbReference>
<protein>
    <recommendedName>
        <fullName evidence="3">DUF4828 domain-containing protein</fullName>
    </recommendedName>
</protein>
<dbReference type="RefSeq" id="WP_034545824.1">
    <property type="nucleotide sequence ID" value="NZ_FSRN01000001.1"/>
</dbReference>
<evidence type="ECO:0000313" key="2">
    <source>
        <dbReference type="Proteomes" id="UP000184758"/>
    </source>
</evidence>
<accession>A0A1N6HTP1</accession>
<evidence type="ECO:0000313" key="1">
    <source>
        <dbReference type="EMBL" id="SIO23131.1"/>
    </source>
</evidence>